<evidence type="ECO:0000313" key="6">
    <source>
        <dbReference type="Proteomes" id="UP000526302"/>
    </source>
</evidence>
<dbReference type="AlphaFoldDB" id="A0A7K4BZW8"/>
<dbReference type="Proteomes" id="UP000526302">
    <property type="component" value="Unassembled WGS sequence"/>
</dbReference>
<feature type="domain" description="CobQ/CobB/MinD/ParA nucleotide binding" evidence="4">
    <location>
        <begin position="5"/>
        <end position="208"/>
    </location>
</feature>
<dbReference type="InterPro" id="IPR010224">
    <property type="entry name" value="MinD_archaea"/>
</dbReference>
<evidence type="ECO:0000256" key="2">
    <source>
        <dbReference type="ARBA" id="ARBA00022840"/>
    </source>
</evidence>
<dbReference type="InterPro" id="IPR002586">
    <property type="entry name" value="CobQ/CobB/MinD/ParA_Nub-bd_dom"/>
</dbReference>
<dbReference type="PANTHER" id="PTHR43384">
    <property type="entry name" value="SEPTUM SITE-DETERMINING PROTEIN MIND HOMOLOG, CHLOROPLASTIC-RELATED"/>
    <property type="match status" value="1"/>
</dbReference>
<proteinExistence type="predicted"/>
<dbReference type="NCBIfam" id="TIGR01969">
    <property type="entry name" value="minD_arch"/>
    <property type="match status" value="1"/>
</dbReference>
<dbReference type="GO" id="GO:0009898">
    <property type="term" value="C:cytoplasmic side of plasma membrane"/>
    <property type="evidence" value="ECO:0007669"/>
    <property type="project" value="TreeGrafter"/>
</dbReference>
<dbReference type="InterPro" id="IPR050625">
    <property type="entry name" value="ParA/MinD_ATPase"/>
</dbReference>
<dbReference type="Gene3D" id="3.40.50.300">
    <property type="entry name" value="P-loop containing nucleotide triphosphate hydrolases"/>
    <property type="match status" value="1"/>
</dbReference>
<organism evidence="5 6">
    <name type="scientific">Candidatus Iainarchaeum sp</name>
    <dbReference type="NCBI Taxonomy" id="3101447"/>
    <lineage>
        <taxon>Archaea</taxon>
        <taxon>Candidatus Iainarchaeota</taxon>
        <taxon>Candidatus Iainarchaeia</taxon>
        <taxon>Candidatus Iainarchaeales</taxon>
        <taxon>Candidatus Iainarchaeaceae</taxon>
        <taxon>Candidatus Iainarchaeum</taxon>
    </lineage>
</organism>
<dbReference type="GO" id="GO:0005829">
    <property type="term" value="C:cytosol"/>
    <property type="evidence" value="ECO:0007669"/>
    <property type="project" value="TreeGrafter"/>
</dbReference>
<protein>
    <submittedName>
        <fullName evidence="5">AAA family ATPase</fullName>
    </submittedName>
</protein>
<feature type="binding site" evidence="3">
    <location>
        <begin position="11"/>
        <end position="18"/>
    </location>
    <ligand>
        <name>ATP</name>
        <dbReference type="ChEBI" id="CHEBI:30616"/>
    </ligand>
</feature>
<dbReference type="PIRSF" id="PIRSF003092">
    <property type="entry name" value="MinD"/>
    <property type="match status" value="1"/>
</dbReference>
<dbReference type="SUPFAM" id="SSF52540">
    <property type="entry name" value="P-loop containing nucleoside triphosphate hydrolases"/>
    <property type="match status" value="1"/>
</dbReference>
<evidence type="ECO:0000256" key="1">
    <source>
        <dbReference type="ARBA" id="ARBA00022741"/>
    </source>
</evidence>
<reference evidence="5 6" key="1">
    <citation type="journal article" date="2020" name="Biotechnol. Biofuels">
        <title>New insights from the biogas microbiome by comprehensive genome-resolved metagenomics of nearly 1600 species originating from multiple anaerobic digesters.</title>
        <authorList>
            <person name="Campanaro S."/>
            <person name="Treu L."/>
            <person name="Rodriguez-R L.M."/>
            <person name="Kovalovszki A."/>
            <person name="Ziels R.M."/>
            <person name="Maus I."/>
            <person name="Zhu X."/>
            <person name="Kougias P.G."/>
            <person name="Basile A."/>
            <person name="Luo G."/>
            <person name="Schluter A."/>
            <person name="Konstantinidis K.T."/>
            <person name="Angelidaki I."/>
        </authorList>
    </citation>
    <scope>NUCLEOTIDE SEQUENCE [LARGE SCALE GENOMIC DNA]</scope>
    <source>
        <strain evidence="5">AS22ysBPME_79</strain>
    </source>
</reference>
<dbReference type="InterPro" id="IPR027417">
    <property type="entry name" value="P-loop_NTPase"/>
</dbReference>
<evidence type="ECO:0000259" key="4">
    <source>
        <dbReference type="Pfam" id="PF01656"/>
    </source>
</evidence>
<dbReference type="Pfam" id="PF01656">
    <property type="entry name" value="CbiA"/>
    <property type="match status" value="1"/>
</dbReference>
<comment type="caution">
    <text evidence="5">The sequence shown here is derived from an EMBL/GenBank/DDBJ whole genome shotgun (WGS) entry which is preliminary data.</text>
</comment>
<evidence type="ECO:0000256" key="3">
    <source>
        <dbReference type="PIRSR" id="PIRSR003092-1"/>
    </source>
</evidence>
<dbReference type="PANTHER" id="PTHR43384:SF10">
    <property type="entry name" value="ATPASE INVOLVED IN CHROMOSOME PARTITIONING, PARA_MIND FAMILY"/>
    <property type="match status" value="1"/>
</dbReference>
<dbReference type="GO" id="GO:0016887">
    <property type="term" value="F:ATP hydrolysis activity"/>
    <property type="evidence" value="ECO:0007669"/>
    <property type="project" value="TreeGrafter"/>
</dbReference>
<keyword evidence="2 3" id="KW-0067">ATP-binding</keyword>
<dbReference type="InterPro" id="IPR025501">
    <property type="entry name" value="MinD_FleN"/>
</dbReference>
<dbReference type="EMBL" id="JAAZKV010000023">
    <property type="protein sequence ID" value="NMA44778.1"/>
    <property type="molecule type" value="Genomic_DNA"/>
</dbReference>
<name>A0A7K4BZW8_9ARCH</name>
<evidence type="ECO:0000313" key="5">
    <source>
        <dbReference type="EMBL" id="NMA44778.1"/>
    </source>
</evidence>
<accession>A0A7K4BZW8</accession>
<sequence>MARVITIASGKGGTGKTTITANLGVALSKLGKKVLLIDADVAMANLSLILGMQSSPITLHDVLLGEAQVFDAIYDGPEGVQFIPSGLSLDNYKRVDSERMASIISQLNEKYDFILLDAAAGIEKNVLSALSASQETLLVTMPTSPAIADALKTKIVAQRLNSKVIGVVVNFVMNEKGEISRQEISGILELPVFGLVPFDAEVRKSFMQQKIAPVIIRKPDSPASVEIQKIASRLTGIKVADTPTEKKGFFAKLFSFFSKR</sequence>
<keyword evidence="1 3" id="KW-0547">Nucleotide-binding</keyword>
<dbReference type="GO" id="GO:0051782">
    <property type="term" value="P:negative regulation of cell division"/>
    <property type="evidence" value="ECO:0007669"/>
    <property type="project" value="TreeGrafter"/>
</dbReference>
<gene>
    <name evidence="5" type="ORF">GX950_03145</name>
</gene>
<dbReference type="GO" id="GO:0005524">
    <property type="term" value="F:ATP binding"/>
    <property type="evidence" value="ECO:0007669"/>
    <property type="project" value="UniProtKB-KW"/>
</dbReference>